<dbReference type="RefSeq" id="WP_076621470.1">
    <property type="nucleotide sequence ID" value="NZ_PUFO01000044.1"/>
</dbReference>
<dbReference type="GO" id="GO:0005886">
    <property type="term" value="C:plasma membrane"/>
    <property type="evidence" value="ECO:0007669"/>
    <property type="project" value="TreeGrafter"/>
</dbReference>
<dbReference type="Pfam" id="PF06750">
    <property type="entry name" value="A24_N_bact"/>
    <property type="match status" value="1"/>
</dbReference>
<evidence type="ECO:0000259" key="2">
    <source>
        <dbReference type="Pfam" id="PF06750"/>
    </source>
</evidence>
<dbReference type="InterPro" id="IPR050882">
    <property type="entry name" value="Prepilin_peptidase/N-MTase"/>
</dbReference>
<gene>
    <name evidence="3" type="ORF">C5L31_001373</name>
</gene>
<dbReference type="AlphaFoldDB" id="A0A4R5NPS1"/>
<keyword evidence="4" id="KW-1185">Reference proteome</keyword>
<feature type="domain" description="Prepilin peptidase A24 N-terminal" evidence="2">
    <location>
        <begin position="11"/>
        <end position="90"/>
    </location>
</feature>
<keyword evidence="1" id="KW-1133">Transmembrane helix</keyword>
<evidence type="ECO:0000313" key="3">
    <source>
        <dbReference type="EMBL" id="TDG78187.1"/>
    </source>
</evidence>
<dbReference type="GO" id="GO:0004190">
    <property type="term" value="F:aspartic-type endopeptidase activity"/>
    <property type="evidence" value="ECO:0007669"/>
    <property type="project" value="TreeGrafter"/>
</dbReference>
<organism evidence="3 4">
    <name type="scientific">Secundilactobacillus malefermentans</name>
    <dbReference type="NCBI Taxonomy" id="176292"/>
    <lineage>
        <taxon>Bacteria</taxon>
        <taxon>Bacillati</taxon>
        <taxon>Bacillota</taxon>
        <taxon>Bacilli</taxon>
        <taxon>Lactobacillales</taxon>
        <taxon>Lactobacillaceae</taxon>
        <taxon>Secundilactobacillus</taxon>
    </lineage>
</organism>
<dbReference type="PANTHER" id="PTHR30487:SF0">
    <property type="entry name" value="PREPILIN LEADER PEPTIDASE_N-METHYLTRANSFERASE-RELATED"/>
    <property type="match status" value="1"/>
</dbReference>
<dbReference type="Proteomes" id="UP000294854">
    <property type="component" value="Unassembled WGS sequence"/>
</dbReference>
<feature type="transmembrane region" description="Helical" evidence="1">
    <location>
        <begin position="212"/>
        <end position="229"/>
    </location>
</feature>
<dbReference type="InterPro" id="IPR010627">
    <property type="entry name" value="Prepilin_pept_A24_N"/>
</dbReference>
<keyword evidence="1" id="KW-0812">Transmembrane</keyword>
<dbReference type="STRING" id="1122149.FD44_GL000014"/>
<comment type="caution">
    <text evidence="3">The sequence shown here is derived from an EMBL/GenBank/DDBJ whole genome shotgun (WGS) entry which is preliminary data.</text>
</comment>
<keyword evidence="1" id="KW-0472">Membrane</keyword>
<sequence length="230" mass="26123">MIFYLRFLLFIFGSAMSSFIYATVDRLSRQESIVFPPSHCVACLKKLTPLELTPIFGYLYCHGRCRSCYNPIGFRSFLIEFSGGVISSAMITFPFSLANLFLTSSMFLLLALSLFDCDSMMVPTWLLAILFINSSLYNLFTSFQLGLFLALLIAWLIFQPFGKYISQMGGADIDIMFIIFWIDGLTLTTSIILIACLSALVHFKFYSTNPKIPFIPHLTASYILFNIFLH</sequence>
<proteinExistence type="predicted"/>
<dbReference type="GO" id="GO:0006465">
    <property type="term" value="P:signal peptide processing"/>
    <property type="evidence" value="ECO:0007669"/>
    <property type="project" value="TreeGrafter"/>
</dbReference>
<feature type="transmembrane region" description="Helical" evidence="1">
    <location>
        <begin position="178"/>
        <end position="200"/>
    </location>
</feature>
<evidence type="ECO:0000313" key="4">
    <source>
        <dbReference type="Proteomes" id="UP000294854"/>
    </source>
</evidence>
<accession>A0A4R5NPS1</accession>
<feature type="transmembrane region" description="Helical" evidence="1">
    <location>
        <begin position="97"/>
        <end position="115"/>
    </location>
</feature>
<reference evidence="3 4" key="1">
    <citation type="journal article" date="2019" name="Appl. Microbiol. Biotechnol.">
        <title>Uncovering carbohydrate metabolism through a genotype-phenotype association study of 56 lactic acid bacteria genomes.</title>
        <authorList>
            <person name="Buron-Moles G."/>
            <person name="Chailyan A."/>
            <person name="Dolejs I."/>
            <person name="Forster J."/>
            <person name="Miks M.H."/>
        </authorList>
    </citation>
    <scope>NUCLEOTIDE SEQUENCE [LARGE SCALE GENOMIC DNA]</scope>
    <source>
        <strain evidence="3 4">ATCC 49373</strain>
    </source>
</reference>
<dbReference type="EMBL" id="PUFO01000044">
    <property type="protein sequence ID" value="TDG78187.1"/>
    <property type="molecule type" value="Genomic_DNA"/>
</dbReference>
<protein>
    <recommendedName>
        <fullName evidence="2">Prepilin peptidase A24 N-terminal domain-containing protein</fullName>
    </recommendedName>
</protein>
<feature type="transmembrane region" description="Helical" evidence="1">
    <location>
        <begin position="136"/>
        <end position="158"/>
    </location>
</feature>
<feature type="transmembrane region" description="Helical" evidence="1">
    <location>
        <begin position="6"/>
        <end position="24"/>
    </location>
</feature>
<name>A0A4R5NPS1_9LACO</name>
<evidence type="ECO:0000256" key="1">
    <source>
        <dbReference type="SAM" id="Phobius"/>
    </source>
</evidence>
<dbReference type="PANTHER" id="PTHR30487">
    <property type="entry name" value="TYPE 4 PREPILIN-LIKE PROTEINS LEADER PEPTIDE-PROCESSING ENZYME"/>
    <property type="match status" value="1"/>
</dbReference>